<evidence type="ECO:0000256" key="1">
    <source>
        <dbReference type="SAM" id="Phobius"/>
    </source>
</evidence>
<sequence>MLRGTRTKCLCINRTSTSYSSFSTRPNHYEILGVPQNASIDQIKSAFYEKSKKLHPDNQKDGKKSTSQFVELKTAYDILRRPADRRLYDYELKNGIRPGAGRGGGNAYNSAHPQYDFSRGWSAEWASNDSARKTREERDKSSKDFMKSILKWTGIGLAIVVLYNGGYVYMLSWNQKQLDKLVDEDEIAKCFLRQREVRDGEHDVSSLGRILKADIDEAWKMRCEQEKNPDEIREEYRWFRALQDADHIRSLKEKRMERKIEERNKWRNE</sequence>
<dbReference type="CDD" id="cd06257">
    <property type="entry name" value="DnaJ"/>
    <property type="match status" value="1"/>
</dbReference>
<keyword evidence="4" id="KW-1185">Reference proteome</keyword>
<dbReference type="PANTHER" id="PTHR44825">
    <property type="match status" value="1"/>
</dbReference>
<dbReference type="OrthoDB" id="552049at2759"/>
<keyword evidence="1" id="KW-0472">Membrane</keyword>
<dbReference type="EMBL" id="CANHGI010000001">
    <property type="protein sequence ID" value="CAI5437539.1"/>
    <property type="molecule type" value="Genomic_DNA"/>
</dbReference>
<dbReference type="Proteomes" id="UP001152747">
    <property type="component" value="Unassembled WGS sequence"/>
</dbReference>
<feature type="domain" description="J" evidence="2">
    <location>
        <begin position="27"/>
        <end position="92"/>
    </location>
</feature>
<dbReference type="PROSITE" id="PS50076">
    <property type="entry name" value="DNAJ_2"/>
    <property type="match status" value="1"/>
</dbReference>
<name>A0A9P1MRZ8_9PELO</name>
<dbReference type="Gene3D" id="1.10.287.110">
    <property type="entry name" value="DnaJ domain"/>
    <property type="match status" value="1"/>
</dbReference>
<comment type="caution">
    <text evidence="3">The sequence shown here is derived from an EMBL/GenBank/DDBJ whole genome shotgun (WGS) entry which is preliminary data.</text>
</comment>
<dbReference type="InterPro" id="IPR052763">
    <property type="entry name" value="DnaJ_C4"/>
</dbReference>
<keyword evidence="1" id="KW-1133">Transmembrane helix</keyword>
<dbReference type="InterPro" id="IPR036869">
    <property type="entry name" value="J_dom_sf"/>
</dbReference>
<reference evidence="3" key="1">
    <citation type="submission" date="2022-11" db="EMBL/GenBank/DDBJ databases">
        <authorList>
            <person name="Kikuchi T."/>
        </authorList>
    </citation>
    <scope>NUCLEOTIDE SEQUENCE</scope>
    <source>
        <strain evidence="3">PS1010</strain>
    </source>
</reference>
<evidence type="ECO:0000259" key="2">
    <source>
        <dbReference type="PROSITE" id="PS50076"/>
    </source>
</evidence>
<accession>A0A9P1MRZ8</accession>
<dbReference type="AlphaFoldDB" id="A0A9P1MRZ8"/>
<feature type="transmembrane region" description="Helical" evidence="1">
    <location>
        <begin position="149"/>
        <end position="170"/>
    </location>
</feature>
<evidence type="ECO:0000313" key="3">
    <source>
        <dbReference type="EMBL" id="CAI5437539.1"/>
    </source>
</evidence>
<dbReference type="SUPFAM" id="SSF46565">
    <property type="entry name" value="Chaperone J-domain"/>
    <property type="match status" value="1"/>
</dbReference>
<dbReference type="Pfam" id="PF00226">
    <property type="entry name" value="DnaJ"/>
    <property type="match status" value="1"/>
</dbReference>
<proteinExistence type="predicted"/>
<evidence type="ECO:0000313" key="4">
    <source>
        <dbReference type="Proteomes" id="UP001152747"/>
    </source>
</evidence>
<dbReference type="InterPro" id="IPR001623">
    <property type="entry name" value="DnaJ_domain"/>
</dbReference>
<protein>
    <recommendedName>
        <fullName evidence="2">J domain-containing protein</fullName>
    </recommendedName>
</protein>
<dbReference type="PANTHER" id="PTHR44825:SF1">
    <property type="entry name" value="DNAJ HOMOLOG SUBFAMILY C MEMBER 4"/>
    <property type="match status" value="1"/>
</dbReference>
<dbReference type="SMART" id="SM00271">
    <property type="entry name" value="DnaJ"/>
    <property type="match status" value="1"/>
</dbReference>
<organism evidence="3 4">
    <name type="scientific">Caenorhabditis angaria</name>
    <dbReference type="NCBI Taxonomy" id="860376"/>
    <lineage>
        <taxon>Eukaryota</taxon>
        <taxon>Metazoa</taxon>
        <taxon>Ecdysozoa</taxon>
        <taxon>Nematoda</taxon>
        <taxon>Chromadorea</taxon>
        <taxon>Rhabditida</taxon>
        <taxon>Rhabditina</taxon>
        <taxon>Rhabditomorpha</taxon>
        <taxon>Rhabditoidea</taxon>
        <taxon>Rhabditidae</taxon>
        <taxon>Peloderinae</taxon>
        <taxon>Caenorhabditis</taxon>
    </lineage>
</organism>
<dbReference type="PRINTS" id="PR00625">
    <property type="entry name" value="JDOMAIN"/>
</dbReference>
<gene>
    <name evidence="3" type="ORF">CAMP_LOCUS176</name>
</gene>
<keyword evidence="1" id="KW-0812">Transmembrane</keyword>